<name>A0A6P8EP36_PUNGR</name>
<feature type="region of interest" description="Disordered" evidence="1">
    <location>
        <begin position="1"/>
        <end position="45"/>
    </location>
</feature>
<feature type="region of interest" description="Disordered" evidence="1">
    <location>
        <begin position="330"/>
        <end position="414"/>
    </location>
</feature>
<proteinExistence type="predicted"/>
<dbReference type="OrthoDB" id="114080at2759"/>
<protein>
    <submittedName>
        <fullName evidence="4 5">Uncharacterized protein LOC116215390 isoform X1</fullName>
    </submittedName>
</protein>
<dbReference type="RefSeq" id="XP_031406946.1">
    <property type="nucleotide sequence ID" value="XM_031551086.1"/>
</dbReference>
<reference evidence="4 5" key="2">
    <citation type="submission" date="2025-04" db="UniProtKB">
        <authorList>
            <consortium name="RefSeq"/>
        </authorList>
    </citation>
    <scope>IDENTIFICATION</scope>
    <source>
        <tissue evidence="4 5">Leaf</tissue>
    </source>
</reference>
<dbReference type="Pfam" id="PF14780">
    <property type="entry name" value="NEPRO_N"/>
    <property type="match status" value="1"/>
</dbReference>
<evidence type="ECO:0000256" key="1">
    <source>
        <dbReference type="SAM" id="MobiDB-lite"/>
    </source>
</evidence>
<evidence type="ECO:0000313" key="5">
    <source>
        <dbReference type="RefSeq" id="XP_031406947.1"/>
    </source>
</evidence>
<dbReference type="RefSeq" id="XP_031406947.1">
    <property type="nucleotide sequence ID" value="XM_031551087.1"/>
</dbReference>
<feature type="compositionally biased region" description="Basic and acidic residues" evidence="1">
    <location>
        <begin position="393"/>
        <end position="413"/>
    </location>
</feature>
<dbReference type="AlphaFoldDB" id="A0A6P8EP36"/>
<reference evidence="3" key="1">
    <citation type="journal article" date="2020" name="Plant Biotechnol. J.">
        <title>The pomegranate (Punica granatum L.) draft genome dissects genetic divergence between soft- and hard-seeded cultivars.</title>
        <authorList>
            <person name="Luo X."/>
            <person name="Li H."/>
            <person name="Wu Z."/>
            <person name="Yao W."/>
            <person name="Zhao P."/>
            <person name="Cao D."/>
            <person name="Yu H."/>
            <person name="Li K."/>
            <person name="Poudel K."/>
            <person name="Zhao D."/>
            <person name="Zhang F."/>
            <person name="Xia X."/>
            <person name="Chen L."/>
            <person name="Wang Q."/>
            <person name="Jing D."/>
            <person name="Cao S."/>
        </authorList>
    </citation>
    <scope>NUCLEOTIDE SEQUENCE [LARGE SCALE GENOMIC DNA]</scope>
</reference>
<evidence type="ECO:0000259" key="2">
    <source>
        <dbReference type="Pfam" id="PF14780"/>
    </source>
</evidence>
<feature type="domain" description="Nucleolus and neural progenitor protein-like N-terminal" evidence="2">
    <location>
        <begin position="51"/>
        <end position="205"/>
    </location>
</feature>
<dbReference type="InterPro" id="IPR027951">
    <property type="entry name" value="Nepro_N"/>
</dbReference>
<sequence>MALPSSQASDGAGLCPCSLPSSSLQPLDTKDDNKGEMASEVETPDRPEILQERLKSFLRQLQFECAILERIVHKNKNQHRRCGYFQYLLKVRRDFRLLQSAKLEELLNSCFQVISGDKPKQKINLLESLKSRICDSGKPNFMERLLGAARLLSQAIEPILKAAAEISILLAQSFFVAFSLTTLAMLGRLRVLAQQILLDVVSVFNMVSSLSQERQSVKLTQEGIEIFREYYPINRDYVTLECIWETDKYILVERMHKSEIESGAVALDKKDSLAEAPVCYQRIETILEVSAADEELDSIPKMAEMNKGAVESPAQSREEKIELAVNSCADDKAAEGSQDAEDNLATTRFPEDKLSAHDGLVTSSTSLTTSDPKTEPKKVAFVSIKRPLPSKSTDVDLHPKKSRSEDERKKDPFFDLLAGGSLRDSVF</sequence>
<dbReference type="Proteomes" id="UP000515151">
    <property type="component" value="Chromosome 7"/>
</dbReference>
<dbReference type="PANTHER" id="PTHR34786:SF1">
    <property type="entry name" value="OS09G0504900 PROTEIN"/>
    <property type="match status" value="1"/>
</dbReference>
<gene>
    <name evidence="4 5" type="primary">LOC116215390</name>
</gene>
<dbReference type="PANTHER" id="PTHR34786">
    <property type="entry name" value="OS09G0504900 PROTEIN"/>
    <property type="match status" value="1"/>
</dbReference>
<dbReference type="GeneID" id="116215390"/>
<accession>A0A6P8EP36</accession>
<evidence type="ECO:0000313" key="4">
    <source>
        <dbReference type="RefSeq" id="XP_031406946.1"/>
    </source>
</evidence>
<feature type="compositionally biased region" description="Basic and acidic residues" evidence="1">
    <location>
        <begin position="28"/>
        <end position="45"/>
    </location>
</feature>
<evidence type="ECO:0000313" key="3">
    <source>
        <dbReference type="Proteomes" id="UP000515151"/>
    </source>
</evidence>
<organism evidence="3 4">
    <name type="scientific">Punica granatum</name>
    <name type="common">Pomegranate</name>
    <dbReference type="NCBI Taxonomy" id="22663"/>
    <lineage>
        <taxon>Eukaryota</taxon>
        <taxon>Viridiplantae</taxon>
        <taxon>Streptophyta</taxon>
        <taxon>Embryophyta</taxon>
        <taxon>Tracheophyta</taxon>
        <taxon>Spermatophyta</taxon>
        <taxon>Magnoliopsida</taxon>
        <taxon>eudicotyledons</taxon>
        <taxon>Gunneridae</taxon>
        <taxon>Pentapetalae</taxon>
        <taxon>rosids</taxon>
        <taxon>malvids</taxon>
        <taxon>Myrtales</taxon>
        <taxon>Lythraceae</taxon>
        <taxon>Punica</taxon>
    </lineage>
</organism>
<keyword evidence="3" id="KW-1185">Reference proteome</keyword>
<feature type="compositionally biased region" description="Low complexity" evidence="1">
    <location>
        <begin position="14"/>
        <end position="27"/>
    </location>
</feature>